<evidence type="ECO:0000256" key="2">
    <source>
        <dbReference type="ARBA" id="ARBA00023134"/>
    </source>
</evidence>
<dbReference type="PANTHER" id="PTHR10218">
    <property type="entry name" value="GTP-BINDING PROTEIN ALPHA SUBUNIT"/>
    <property type="match status" value="1"/>
</dbReference>
<proteinExistence type="predicted"/>
<feature type="region of interest" description="Disordered" evidence="6">
    <location>
        <begin position="457"/>
        <end position="476"/>
    </location>
</feature>
<dbReference type="GO" id="GO:0007188">
    <property type="term" value="P:adenylate cyclase-modulating G protein-coupled receptor signaling pathway"/>
    <property type="evidence" value="ECO:0007669"/>
    <property type="project" value="TreeGrafter"/>
</dbReference>
<keyword evidence="2 4" id="KW-0342">GTP-binding</keyword>
<dbReference type="Pfam" id="PF00503">
    <property type="entry name" value="G-alpha"/>
    <property type="match status" value="3"/>
</dbReference>
<sequence>MRPAEWIRRRRQPDEADYLTDSPSAPRTQGHWQSPARSRTQVPFSTADASSPLSFAHRSPPKSSATAASVSSLTARGFFSSRTATASSTPLDLAARHRSLAIDKQLRLEAAEIKRERGKERTILLLGQAEAGKTTVFKQMRLLYKRQAFDGEREAWRAIVLLNVMHAVRLLMRAFEHHLVQALEKAAAVTHEDAPRSRHRQTARRSKAACGVNNMPWSSSGSASGAQSLGSTQMALSPVKASVAVRSELAYLDRLRASIAKFLELEAPLRKTLGAFEGDKHASEGPARPHHSRSSVEHTARPWLNRPVSADGQLLLRSGWQERLRIAKQASFSVLSSNAHSNESDETQRLRHIPYSSPRYLGPNGSPLPTPLELRRMKSASSGRSIGLDTKSPAEYGYAGVDGGTTTSCEDYEALAAKALTTIVNDVITLWRRPFTQRIRASGGRFHCDVSDLGQGARGQSSTAASGAHPKVVDGSESITSSSSVYFLDSLARIASPTYRPSDSDILQSRLRTFGVHDEAITLPGRGARYRVIDVGGAKNQRPAWSHLFSGPSGVGEERQFHQSRGHGVRPRANGSSSGTRGTSRRPHSILHHHASSHPLDVRPDLILFLAPLSTYDEVLSEDPRTNRLDDSLELLEQILESISLKDTVVVVLLNKADVLKKKVEAAARGGEQGGCRSVADVWPREWERFIKARKRKAPPSRDGNSEGGDTAAAGTLLPTTAFHLSLHFLESRFRSLVRSKHHLSPQRDVHVRTTVATSEARMREVLQFVEEGVLRQELRGLGLT</sequence>
<protein>
    <recommendedName>
        <fullName evidence="9">G-alpha-domain-containing protein</fullName>
    </recommendedName>
</protein>
<evidence type="ECO:0000313" key="8">
    <source>
        <dbReference type="Proteomes" id="UP000245884"/>
    </source>
</evidence>
<organism evidence="7 8">
    <name type="scientific">Jaminaea rosea</name>
    <dbReference type="NCBI Taxonomy" id="1569628"/>
    <lineage>
        <taxon>Eukaryota</taxon>
        <taxon>Fungi</taxon>
        <taxon>Dikarya</taxon>
        <taxon>Basidiomycota</taxon>
        <taxon>Ustilaginomycotina</taxon>
        <taxon>Exobasidiomycetes</taxon>
        <taxon>Microstromatales</taxon>
        <taxon>Microstromatales incertae sedis</taxon>
        <taxon>Jaminaea</taxon>
    </lineage>
</organism>
<evidence type="ECO:0000256" key="6">
    <source>
        <dbReference type="SAM" id="MobiDB-lite"/>
    </source>
</evidence>
<feature type="region of interest" description="Disordered" evidence="6">
    <location>
        <begin position="543"/>
        <end position="587"/>
    </location>
</feature>
<feature type="region of interest" description="Disordered" evidence="6">
    <location>
        <begin position="278"/>
        <end position="304"/>
    </location>
</feature>
<dbReference type="InterPro" id="IPR027417">
    <property type="entry name" value="P-loop_NTPase"/>
</dbReference>
<name>A0A316UUK9_9BASI</name>
<accession>A0A316UUK9</accession>
<keyword evidence="3" id="KW-0807">Transducer</keyword>
<dbReference type="GO" id="GO:0005834">
    <property type="term" value="C:heterotrimeric G-protein complex"/>
    <property type="evidence" value="ECO:0007669"/>
    <property type="project" value="TreeGrafter"/>
</dbReference>
<dbReference type="InterPro" id="IPR011025">
    <property type="entry name" value="GproteinA_insert"/>
</dbReference>
<feature type="binding site" evidence="5">
    <location>
        <position position="513"/>
    </location>
    <ligand>
        <name>Mg(2+)</name>
        <dbReference type="ChEBI" id="CHEBI:18420"/>
    </ligand>
</feature>
<dbReference type="GO" id="GO:0003924">
    <property type="term" value="F:GTPase activity"/>
    <property type="evidence" value="ECO:0007669"/>
    <property type="project" value="InterPro"/>
</dbReference>
<dbReference type="GeneID" id="37025242"/>
<feature type="region of interest" description="Disordered" evidence="6">
    <location>
        <begin position="191"/>
        <end position="225"/>
    </location>
</feature>
<dbReference type="SMART" id="SM00275">
    <property type="entry name" value="G_alpha"/>
    <property type="match status" value="1"/>
</dbReference>
<dbReference type="PRINTS" id="PR00318">
    <property type="entry name" value="GPROTEINA"/>
</dbReference>
<dbReference type="RefSeq" id="XP_025363581.1">
    <property type="nucleotide sequence ID" value="XM_025503419.1"/>
</dbReference>
<dbReference type="SUPFAM" id="SSF52540">
    <property type="entry name" value="P-loop containing nucleoside triphosphate hydrolases"/>
    <property type="match status" value="1"/>
</dbReference>
<dbReference type="SUPFAM" id="SSF47895">
    <property type="entry name" value="Transducin (alpha subunit), insertion domain"/>
    <property type="match status" value="1"/>
</dbReference>
<feature type="region of interest" description="Disordered" evidence="6">
    <location>
        <begin position="1"/>
        <end position="67"/>
    </location>
</feature>
<reference evidence="7 8" key="1">
    <citation type="journal article" date="2018" name="Mol. Biol. Evol.">
        <title>Broad Genomic Sampling Reveals a Smut Pathogenic Ancestry of the Fungal Clade Ustilaginomycotina.</title>
        <authorList>
            <person name="Kijpornyongpan T."/>
            <person name="Mondo S.J."/>
            <person name="Barry K."/>
            <person name="Sandor L."/>
            <person name="Lee J."/>
            <person name="Lipzen A."/>
            <person name="Pangilinan J."/>
            <person name="LaButti K."/>
            <person name="Hainaut M."/>
            <person name="Henrissat B."/>
            <person name="Grigoriev I.V."/>
            <person name="Spatafora J.W."/>
            <person name="Aime M.C."/>
        </authorList>
    </citation>
    <scope>NUCLEOTIDE SEQUENCE [LARGE SCALE GENOMIC DNA]</scope>
    <source>
        <strain evidence="7 8">MCA 5214</strain>
    </source>
</reference>
<dbReference type="GO" id="GO:0001664">
    <property type="term" value="F:G protein-coupled receptor binding"/>
    <property type="evidence" value="ECO:0007669"/>
    <property type="project" value="TreeGrafter"/>
</dbReference>
<dbReference type="Proteomes" id="UP000245884">
    <property type="component" value="Unassembled WGS sequence"/>
</dbReference>
<keyword evidence="8" id="KW-1185">Reference proteome</keyword>
<dbReference type="EMBL" id="KZ819664">
    <property type="protein sequence ID" value="PWN28969.1"/>
    <property type="molecule type" value="Genomic_DNA"/>
</dbReference>
<evidence type="ECO:0000256" key="3">
    <source>
        <dbReference type="ARBA" id="ARBA00023224"/>
    </source>
</evidence>
<feature type="compositionally biased region" description="Polar residues" evidence="6">
    <location>
        <begin position="21"/>
        <end position="53"/>
    </location>
</feature>
<keyword evidence="5" id="KW-0460">Magnesium</keyword>
<keyword evidence="1 4" id="KW-0547">Nucleotide-binding</keyword>
<evidence type="ECO:0000256" key="4">
    <source>
        <dbReference type="PIRSR" id="PIRSR601019-1"/>
    </source>
</evidence>
<dbReference type="OrthoDB" id="5817230at2759"/>
<dbReference type="Gene3D" id="3.40.50.300">
    <property type="entry name" value="P-loop containing nucleotide triphosphate hydrolases"/>
    <property type="match status" value="2"/>
</dbReference>
<dbReference type="PANTHER" id="PTHR10218:SF360">
    <property type="entry name" value="GUANINE NUCLEOTIDE-BINDING PROTEIN SUBUNIT ALPHA HOMOLOG"/>
    <property type="match status" value="1"/>
</dbReference>
<dbReference type="GO" id="GO:0005525">
    <property type="term" value="F:GTP binding"/>
    <property type="evidence" value="ECO:0007669"/>
    <property type="project" value="UniProtKB-KW"/>
</dbReference>
<feature type="binding site" evidence="4">
    <location>
        <begin position="507"/>
        <end position="513"/>
    </location>
    <ligand>
        <name>GTP</name>
        <dbReference type="ChEBI" id="CHEBI:37565"/>
    </ligand>
</feature>
<evidence type="ECO:0000313" key="7">
    <source>
        <dbReference type="EMBL" id="PWN28969.1"/>
    </source>
</evidence>
<feature type="compositionally biased region" description="Basic residues" evidence="6">
    <location>
        <begin position="197"/>
        <end position="207"/>
    </location>
</feature>
<evidence type="ECO:0008006" key="9">
    <source>
        <dbReference type="Google" id="ProtNLM"/>
    </source>
</evidence>
<gene>
    <name evidence="7" type="ORF">BDZ90DRAFT_135559</name>
</gene>
<evidence type="ECO:0000256" key="1">
    <source>
        <dbReference type="ARBA" id="ARBA00022741"/>
    </source>
</evidence>
<dbReference type="PROSITE" id="PS51882">
    <property type="entry name" value="G_ALPHA"/>
    <property type="match status" value="1"/>
</dbReference>
<dbReference type="STRING" id="1569628.A0A316UUK9"/>
<keyword evidence="5" id="KW-0479">Metal-binding</keyword>
<dbReference type="InterPro" id="IPR001019">
    <property type="entry name" value="Gprotein_alpha_su"/>
</dbReference>
<dbReference type="GO" id="GO:0046872">
    <property type="term" value="F:metal ion binding"/>
    <property type="evidence" value="ECO:0007669"/>
    <property type="project" value="UniProtKB-KW"/>
</dbReference>
<dbReference type="AlphaFoldDB" id="A0A316UUK9"/>
<feature type="binding site" evidence="4">
    <location>
        <begin position="655"/>
        <end position="658"/>
    </location>
    <ligand>
        <name>GTP</name>
        <dbReference type="ChEBI" id="CHEBI:37565"/>
    </ligand>
</feature>
<dbReference type="GO" id="GO:0031683">
    <property type="term" value="F:G-protein beta/gamma-subunit complex binding"/>
    <property type="evidence" value="ECO:0007669"/>
    <property type="project" value="InterPro"/>
</dbReference>
<feature type="region of interest" description="Disordered" evidence="6">
    <location>
        <begin position="694"/>
        <end position="713"/>
    </location>
</feature>
<evidence type="ECO:0000256" key="5">
    <source>
        <dbReference type="PIRSR" id="PIRSR601019-2"/>
    </source>
</evidence>
<dbReference type="GO" id="GO:0005737">
    <property type="term" value="C:cytoplasm"/>
    <property type="evidence" value="ECO:0007669"/>
    <property type="project" value="TreeGrafter"/>
</dbReference>